<dbReference type="InterPro" id="IPR046960">
    <property type="entry name" value="PPR_At4g14850-like_plant"/>
</dbReference>
<gene>
    <name evidence="1" type="primary">PCMP-H60</name>
    <name evidence="1" type="ORF">QJS10_CPA01g00074</name>
</gene>
<reference evidence="1" key="2">
    <citation type="submission" date="2023-06" db="EMBL/GenBank/DDBJ databases">
        <authorList>
            <person name="Ma L."/>
            <person name="Liu K.-W."/>
            <person name="Li Z."/>
            <person name="Hsiao Y.-Y."/>
            <person name="Qi Y."/>
            <person name="Fu T."/>
            <person name="Tang G."/>
            <person name="Zhang D."/>
            <person name="Sun W.-H."/>
            <person name="Liu D.-K."/>
            <person name="Li Y."/>
            <person name="Chen G.-Z."/>
            <person name="Liu X.-D."/>
            <person name="Liao X.-Y."/>
            <person name="Jiang Y.-T."/>
            <person name="Yu X."/>
            <person name="Hao Y."/>
            <person name="Huang J."/>
            <person name="Zhao X.-W."/>
            <person name="Ke S."/>
            <person name="Chen Y.-Y."/>
            <person name="Wu W.-L."/>
            <person name="Hsu J.-L."/>
            <person name="Lin Y.-F."/>
            <person name="Huang M.-D."/>
            <person name="Li C.-Y."/>
            <person name="Huang L."/>
            <person name="Wang Z.-W."/>
            <person name="Zhao X."/>
            <person name="Zhong W.-Y."/>
            <person name="Peng D.-H."/>
            <person name="Ahmad S."/>
            <person name="Lan S."/>
            <person name="Zhang J.-S."/>
            <person name="Tsai W.-C."/>
            <person name="Van De Peer Y."/>
            <person name="Liu Z.-J."/>
        </authorList>
    </citation>
    <scope>NUCLEOTIDE SEQUENCE</scope>
    <source>
        <strain evidence="1">CP</strain>
        <tissue evidence="1">Leaves</tissue>
    </source>
</reference>
<keyword evidence="2" id="KW-1185">Reference proteome</keyword>
<evidence type="ECO:0000313" key="1">
    <source>
        <dbReference type="EMBL" id="KAK1324763.1"/>
    </source>
</evidence>
<dbReference type="GO" id="GO:0003723">
    <property type="term" value="F:RNA binding"/>
    <property type="evidence" value="ECO:0007669"/>
    <property type="project" value="InterPro"/>
</dbReference>
<dbReference type="PANTHER" id="PTHR47926">
    <property type="entry name" value="PENTATRICOPEPTIDE REPEAT-CONTAINING PROTEIN"/>
    <property type="match status" value="1"/>
</dbReference>
<organism evidence="1 2">
    <name type="scientific">Acorus calamus</name>
    <name type="common">Sweet flag</name>
    <dbReference type="NCBI Taxonomy" id="4465"/>
    <lineage>
        <taxon>Eukaryota</taxon>
        <taxon>Viridiplantae</taxon>
        <taxon>Streptophyta</taxon>
        <taxon>Embryophyta</taxon>
        <taxon>Tracheophyta</taxon>
        <taxon>Spermatophyta</taxon>
        <taxon>Magnoliopsida</taxon>
        <taxon>Liliopsida</taxon>
        <taxon>Acoraceae</taxon>
        <taxon>Acorus</taxon>
    </lineage>
</organism>
<proteinExistence type="predicted"/>
<evidence type="ECO:0000313" key="2">
    <source>
        <dbReference type="Proteomes" id="UP001180020"/>
    </source>
</evidence>
<name>A0AAV9FFF5_ACOCL</name>
<dbReference type="InterPro" id="IPR011990">
    <property type="entry name" value="TPR-like_helical_dom_sf"/>
</dbReference>
<reference evidence="1" key="1">
    <citation type="journal article" date="2023" name="Nat. Commun.">
        <title>Diploid and tetraploid genomes of Acorus and the evolution of monocots.</title>
        <authorList>
            <person name="Ma L."/>
            <person name="Liu K.W."/>
            <person name="Li Z."/>
            <person name="Hsiao Y.Y."/>
            <person name="Qi Y."/>
            <person name="Fu T."/>
            <person name="Tang G.D."/>
            <person name="Zhang D."/>
            <person name="Sun W.H."/>
            <person name="Liu D.K."/>
            <person name="Li Y."/>
            <person name="Chen G.Z."/>
            <person name="Liu X.D."/>
            <person name="Liao X.Y."/>
            <person name="Jiang Y.T."/>
            <person name="Yu X."/>
            <person name="Hao Y."/>
            <person name="Huang J."/>
            <person name="Zhao X.W."/>
            <person name="Ke S."/>
            <person name="Chen Y.Y."/>
            <person name="Wu W.L."/>
            <person name="Hsu J.L."/>
            <person name="Lin Y.F."/>
            <person name="Huang M.D."/>
            <person name="Li C.Y."/>
            <person name="Huang L."/>
            <person name="Wang Z.W."/>
            <person name="Zhao X."/>
            <person name="Zhong W.Y."/>
            <person name="Peng D.H."/>
            <person name="Ahmad S."/>
            <person name="Lan S."/>
            <person name="Zhang J.S."/>
            <person name="Tsai W.C."/>
            <person name="Van de Peer Y."/>
            <person name="Liu Z.J."/>
        </authorList>
    </citation>
    <scope>NUCLEOTIDE SEQUENCE</scope>
    <source>
        <strain evidence="1">CP</strain>
    </source>
</reference>
<dbReference type="Proteomes" id="UP001180020">
    <property type="component" value="Unassembled WGS sequence"/>
</dbReference>
<sequence>MPVEPSSLLWQILLAACQVHRDMERGKQAAERALALKKTDSSTYVLLSNMFANSSDWDSARKVREMMVGSEVAKDPRCSWIAVNG</sequence>
<dbReference type="PANTHER" id="PTHR47926:SF349">
    <property type="entry name" value="(WILD MALAYSIAN BANANA) HYPOTHETICAL PROTEIN"/>
    <property type="match status" value="1"/>
</dbReference>
<dbReference type="EMBL" id="JAUJYO010000001">
    <property type="protein sequence ID" value="KAK1324763.1"/>
    <property type="molecule type" value="Genomic_DNA"/>
</dbReference>
<dbReference type="Pfam" id="PF20431">
    <property type="entry name" value="E_motif"/>
    <property type="match status" value="1"/>
</dbReference>
<dbReference type="InterPro" id="IPR046848">
    <property type="entry name" value="E_motif"/>
</dbReference>
<protein>
    <submittedName>
        <fullName evidence="1">Pentatricopeptide repeat-containing protein</fullName>
    </submittedName>
</protein>
<accession>A0AAV9FFF5</accession>
<dbReference type="Gene3D" id="1.25.40.10">
    <property type="entry name" value="Tetratricopeptide repeat domain"/>
    <property type="match status" value="1"/>
</dbReference>
<comment type="caution">
    <text evidence="1">The sequence shown here is derived from an EMBL/GenBank/DDBJ whole genome shotgun (WGS) entry which is preliminary data.</text>
</comment>
<dbReference type="GO" id="GO:0009451">
    <property type="term" value="P:RNA modification"/>
    <property type="evidence" value="ECO:0007669"/>
    <property type="project" value="InterPro"/>
</dbReference>
<dbReference type="AlphaFoldDB" id="A0AAV9FFF5"/>